<keyword evidence="4" id="KW-1185">Reference proteome</keyword>
<dbReference type="RefSeq" id="WP_135621931.1">
    <property type="nucleotide sequence ID" value="NZ_RQGD01000010.1"/>
</dbReference>
<dbReference type="OrthoDB" id="338980at2"/>
<feature type="chain" id="PRO_5020814710" evidence="1">
    <location>
        <begin position="20"/>
        <end position="290"/>
    </location>
</feature>
<evidence type="ECO:0000256" key="1">
    <source>
        <dbReference type="SAM" id="SignalP"/>
    </source>
</evidence>
<name>A0A4V3JRY1_9LEPT</name>
<dbReference type="Pfam" id="PF14240">
    <property type="entry name" value="YHYH"/>
    <property type="match status" value="1"/>
</dbReference>
<evidence type="ECO:0000313" key="4">
    <source>
        <dbReference type="Proteomes" id="UP000297693"/>
    </source>
</evidence>
<dbReference type="InterPro" id="IPR025924">
    <property type="entry name" value="YHYH_dom"/>
</dbReference>
<gene>
    <name evidence="3" type="ORF">EHQ58_03230</name>
</gene>
<evidence type="ECO:0000259" key="2">
    <source>
        <dbReference type="Pfam" id="PF14240"/>
    </source>
</evidence>
<protein>
    <submittedName>
        <fullName evidence="3">YHYH protein</fullName>
    </submittedName>
</protein>
<keyword evidence="1" id="KW-0732">Signal</keyword>
<feature type="domain" description="YHYH" evidence="2">
    <location>
        <begin position="126"/>
        <end position="255"/>
    </location>
</feature>
<organism evidence="3 4">
    <name type="scientific">Leptospira ognonensis</name>
    <dbReference type="NCBI Taxonomy" id="2484945"/>
    <lineage>
        <taxon>Bacteria</taxon>
        <taxon>Pseudomonadati</taxon>
        <taxon>Spirochaetota</taxon>
        <taxon>Spirochaetia</taxon>
        <taxon>Leptospirales</taxon>
        <taxon>Leptospiraceae</taxon>
        <taxon>Leptospira</taxon>
    </lineage>
</organism>
<comment type="caution">
    <text evidence="3">The sequence shown here is derived from an EMBL/GenBank/DDBJ whole genome shotgun (WGS) entry which is preliminary data.</text>
</comment>
<dbReference type="EMBL" id="RQGD01000010">
    <property type="protein sequence ID" value="TGL62231.1"/>
    <property type="molecule type" value="Genomic_DNA"/>
</dbReference>
<dbReference type="Proteomes" id="UP000297693">
    <property type="component" value="Unassembled WGS sequence"/>
</dbReference>
<accession>A0A4V3JRY1</accession>
<dbReference type="AlphaFoldDB" id="A0A4V3JRY1"/>
<feature type="signal peptide" evidence="1">
    <location>
        <begin position="1"/>
        <end position="19"/>
    </location>
</feature>
<proteinExistence type="predicted"/>
<reference evidence="3" key="1">
    <citation type="journal article" date="2019" name="PLoS Negl. Trop. Dis.">
        <title>Revisiting the worldwide diversity of Leptospira species in the environment.</title>
        <authorList>
            <person name="Vincent A.T."/>
            <person name="Schiettekatte O."/>
            <person name="Bourhy P."/>
            <person name="Veyrier F.J."/>
            <person name="Picardeau M."/>
        </authorList>
    </citation>
    <scope>NUCLEOTIDE SEQUENCE [LARGE SCALE GENOMIC DNA]</scope>
    <source>
        <strain evidence="3">201702476</strain>
    </source>
</reference>
<sequence length="290" mass="30378">MKKFSLLLALLMVTQLIFCKSEKKDDSTSAIALLALVNSSSSASSTCTTTFGEGVPDWIKNTFTCVTVTVSGSNYVFKTSSLPTYKSPYWGSTSSLYESNLYVNTSGTNAVNPNLIKSQNITLTIPKDNTTTTAGSVAGGAAGIATNGIVLYNDAAAPGDSLSTEYYTFDDSQGHPTNTGAYHYHVETPVLTNNDSKLVGIALDGYLVFGKKHDTTANPTTGFTLGGSSSSTKCIISGSETSVPTTWAQASNYNANKTAGTARHYHINNGSEVNGILISGKYIGTAGTSL</sequence>
<evidence type="ECO:0000313" key="3">
    <source>
        <dbReference type="EMBL" id="TGL62231.1"/>
    </source>
</evidence>